<organism evidence="10 11">
    <name type="scientific">Algoriphagus oliviformis</name>
    <dbReference type="NCBI Taxonomy" id="2811231"/>
    <lineage>
        <taxon>Bacteria</taxon>
        <taxon>Pseudomonadati</taxon>
        <taxon>Bacteroidota</taxon>
        <taxon>Cytophagia</taxon>
        <taxon>Cytophagales</taxon>
        <taxon>Cyclobacteriaceae</taxon>
        <taxon>Algoriphagus</taxon>
    </lineage>
</organism>
<evidence type="ECO:0000313" key="11">
    <source>
        <dbReference type="Proteomes" id="UP000664317"/>
    </source>
</evidence>
<dbReference type="EMBL" id="JAFKCT010000004">
    <property type="protein sequence ID" value="MBN7811730.1"/>
    <property type="molecule type" value="Genomic_DNA"/>
</dbReference>
<dbReference type="SUPFAM" id="SSF88723">
    <property type="entry name" value="PIN domain-like"/>
    <property type="match status" value="1"/>
</dbReference>
<evidence type="ECO:0000259" key="9">
    <source>
        <dbReference type="Pfam" id="PF01850"/>
    </source>
</evidence>
<protein>
    <recommendedName>
        <fullName evidence="8">Ribonuclease VapC</fullName>
        <shortName evidence="8">RNase VapC</shortName>
        <ecNumber evidence="8">3.1.-.-</ecNumber>
    </recommendedName>
    <alternativeName>
        <fullName evidence="8">Toxin VapC</fullName>
    </alternativeName>
</protein>
<keyword evidence="2 8" id="KW-1277">Toxin-antitoxin system</keyword>
<dbReference type="InterPro" id="IPR022907">
    <property type="entry name" value="VapC_family"/>
</dbReference>
<evidence type="ECO:0000256" key="4">
    <source>
        <dbReference type="ARBA" id="ARBA00022723"/>
    </source>
</evidence>
<dbReference type="RefSeq" id="WP_206578501.1">
    <property type="nucleotide sequence ID" value="NZ_JAFKCT010000004.1"/>
</dbReference>
<comment type="caution">
    <text evidence="10">The sequence shown here is derived from an EMBL/GenBank/DDBJ whole genome shotgun (WGS) entry which is preliminary data.</text>
</comment>
<sequence>MRVLIDTSAWIHFFRDSNPAIREKVQKLLLEDKAVICPIILQEILQGMRTEDEAQRISHFFNFLPQLKVDPYVVAFGAAEIYRNCRKMGITVRKSQDCQIAFLANLEGTPLLHDDRDFVNIGKAIDLQFY</sequence>
<keyword evidence="3 8" id="KW-0540">Nuclease</keyword>
<feature type="binding site" evidence="8">
    <location>
        <position position="97"/>
    </location>
    <ligand>
        <name>Mg(2+)</name>
        <dbReference type="ChEBI" id="CHEBI:18420"/>
    </ligand>
</feature>
<comment type="similarity">
    <text evidence="7 8">Belongs to the PINc/VapC protein family.</text>
</comment>
<accession>A0ABS3C3N7</accession>
<evidence type="ECO:0000256" key="5">
    <source>
        <dbReference type="ARBA" id="ARBA00022801"/>
    </source>
</evidence>
<keyword evidence="6 8" id="KW-0460">Magnesium</keyword>
<evidence type="ECO:0000313" key="10">
    <source>
        <dbReference type="EMBL" id="MBN7811730.1"/>
    </source>
</evidence>
<feature type="domain" description="PIN" evidence="9">
    <location>
        <begin position="3"/>
        <end position="123"/>
    </location>
</feature>
<gene>
    <name evidence="8" type="primary">vapC</name>
    <name evidence="10" type="ORF">J0A68_12270</name>
</gene>
<dbReference type="PANTHER" id="PTHR33653">
    <property type="entry name" value="RIBONUCLEASE VAPC2"/>
    <property type="match status" value="1"/>
</dbReference>
<dbReference type="InterPro" id="IPR029060">
    <property type="entry name" value="PIN-like_dom_sf"/>
</dbReference>
<evidence type="ECO:0000256" key="6">
    <source>
        <dbReference type="ARBA" id="ARBA00022842"/>
    </source>
</evidence>
<evidence type="ECO:0000256" key="3">
    <source>
        <dbReference type="ARBA" id="ARBA00022722"/>
    </source>
</evidence>
<name>A0ABS3C3N7_9BACT</name>
<keyword evidence="4 8" id="KW-0479">Metal-binding</keyword>
<dbReference type="HAMAP" id="MF_00265">
    <property type="entry name" value="VapC_Nob1"/>
    <property type="match status" value="1"/>
</dbReference>
<comment type="function">
    <text evidence="8">Toxic component of a toxin-antitoxin (TA) system. An RNase.</text>
</comment>
<reference evidence="10 11" key="1">
    <citation type="submission" date="2021-03" db="EMBL/GenBank/DDBJ databases">
        <title>novel species isolated from a fishpond in China.</title>
        <authorList>
            <person name="Lu H."/>
            <person name="Cai Z."/>
        </authorList>
    </citation>
    <scope>NUCLEOTIDE SEQUENCE [LARGE SCALE GENOMIC DNA]</scope>
    <source>
        <strain evidence="10 11">H41</strain>
    </source>
</reference>
<keyword evidence="8" id="KW-0800">Toxin</keyword>
<dbReference type="EC" id="3.1.-.-" evidence="8"/>
<feature type="binding site" evidence="8">
    <location>
        <position position="6"/>
    </location>
    <ligand>
        <name>Mg(2+)</name>
        <dbReference type="ChEBI" id="CHEBI:18420"/>
    </ligand>
</feature>
<evidence type="ECO:0000256" key="1">
    <source>
        <dbReference type="ARBA" id="ARBA00001946"/>
    </source>
</evidence>
<dbReference type="Gene3D" id="3.40.50.1010">
    <property type="entry name" value="5'-nuclease"/>
    <property type="match status" value="1"/>
</dbReference>
<dbReference type="Pfam" id="PF01850">
    <property type="entry name" value="PIN"/>
    <property type="match status" value="1"/>
</dbReference>
<keyword evidence="11" id="KW-1185">Reference proteome</keyword>
<evidence type="ECO:0000256" key="8">
    <source>
        <dbReference type="HAMAP-Rule" id="MF_00265"/>
    </source>
</evidence>
<dbReference type="Proteomes" id="UP000664317">
    <property type="component" value="Unassembled WGS sequence"/>
</dbReference>
<dbReference type="PANTHER" id="PTHR33653:SF1">
    <property type="entry name" value="RIBONUCLEASE VAPC2"/>
    <property type="match status" value="1"/>
</dbReference>
<evidence type="ECO:0000256" key="2">
    <source>
        <dbReference type="ARBA" id="ARBA00022649"/>
    </source>
</evidence>
<evidence type="ECO:0000256" key="7">
    <source>
        <dbReference type="ARBA" id="ARBA00038093"/>
    </source>
</evidence>
<proteinExistence type="inferred from homology"/>
<keyword evidence="5 8" id="KW-0378">Hydrolase</keyword>
<dbReference type="InterPro" id="IPR050556">
    <property type="entry name" value="Type_II_TA_system_RNase"/>
</dbReference>
<dbReference type="InterPro" id="IPR002716">
    <property type="entry name" value="PIN_dom"/>
</dbReference>
<comment type="cofactor">
    <cofactor evidence="1 8">
        <name>Mg(2+)</name>
        <dbReference type="ChEBI" id="CHEBI:18420"/>
    </cofactor>
</comment>